<evidence type="ECO:0008006" key="3">
    <source>
        <dbReference type="Google" id="ProtNLM"/>
    </source>
</evidence>
<protein>
    <recommendedName>
        <fullName evidence="3">PIR Superfamily Protein</fullName>
    </recommendedName>
</protein>
<reference evidence="2" key="1">
    <citation type="submission" date="2016-05" db="EMBL/GenBank/DDBJ databases">
        <authorList>
            <person name="Naeem Raeece"/>
        </authorList>
    </citation>
    <scope>NUCLEOTIDE SEQUENCE [LARGE SCALE GENOMIC DNA]</scope>
</reference>
<evidence type="ECO:0000313" key="1">
    <source>
        <dbReference type="EMBL" id="SBS92419.1"/>
    </source>
</evidence>
<dbReference type="Proteomes" id="UP000078597">
    <property type="component" value="Unassembled WGS sequence"/>
</dbReference>
<dbReference type="AlphaFoldDB" id="A0A1A8WHI4"/>
<accession>A0A1A8WHI4</accession>
<dbReference type="EMBL" id="FLQW01002122">
    <property type="protein sequence ID" value="SBS92419.1"/>
    <property type="molecule type" value="Genomic_DNA"/>
</dbReference>
<evidence type="ECO:0000313" key="2">
    <source>
        <dbReference type="Proteomes" id="UP000078597"/>
    </source>
</evidence>
<organism evidence="1 2">
    <name type="scientific">Plasmodium malariae</name>
    <dbReference type="NCBI Taxonomy" id="5858"/>
    <lineage>
        <taxon>Eukaryota</taxon>
        <taxon>Sar</taxon>
        <taxon>Alveolata</taxon>
        <taxon>Apicomplexa</taxon>
        <taxon>Aconoidasida</taxon>
        <taxon>Haemosporida</taxon>
        <taxon>Plasmodiidae</taxon>
        <taxon>Plasmodium</taxon>
        <taxon>Plasmodium (Plasmodium)</taxon>
    </lineage>
</organism>
<name>A0A1A8WHI4_PLAMA</name>
<sequence length="91" mass="10616">MNFKKAYDDKMNKLTPCNSLPQILAPTNADYIFVPNLIAAIIHSHLRMKKIIQLNKFQEETRESLQNLHDEVNRNYEGSFHNMAYHPQGDT</sequence>
<gene>
    <name evidence="1" type="ORF">PMALA_036150</name>
</gene>
<proteinExistence type="predicted"/>